<feature type="domain" description="F5/8 type C" evidence="1">
    <location>
        <begin position="1"/>
        <end position="117"/>
    </location>
</feature>
<evidence type="ECO:0000313" key="2">
    <source>
        <dbReference type="EMBL" id="CAH3027674.1"/>
    </source>
</evidence>
<dbReference type="PANTHER" id="PTHR24543:SF325">
    <property type="entry name" value="F5_8 TYPE C DOMAIN-CONTAINING PROTEIN"/>
    <property type="match status" value="1"/>
</dbReference>
<dbReference type="PANTHER" id="PTHR24543">
    <property type="entry name" value="MULTICOPPER OXIDASE-RELATED"/>
    <property type="match status" value="1"/>
</dbReference>
<dbReference type="SUPFAM" id="SSF49785">
    <property type="entry name" value="Galactose-binding domain-like"/>
    <property type="match status" value="1"/>
</dbReference>
<comment type="caution">
    <text evidence="2">The sequence shown here is derived from an EMBL/GenBank/DDBJ whole genome shotgun (WGS) entry which is preliminary data.</text>
</comment>
<dbReference type="PROSITE" id="PS01286">
    <property type="entry name" value="FA58C_2"/>
    <property type="match status" value="1"/>
</dbReference>
<dbReference type="InterPro" id="IPR000421">
    <property type="entry name" value="FA58C"/>
</dbReference>
<evidence type="ECO:0000313" key="3">
    <source>
        <dbReference type="Proteomes" id="UP001159427"/>
    </source>
</evidence>
<organism evidence="2 3">
    <name type="scientific">Porites evermanni</name>
    <dbReference type="NCBI Taxonomy" id="104178"/>
    <lineage>
        <taxon>Eukaryota</taxon>
        <taxon>Metazoa</taxon>
        <taxon>Cnidaria</taxon>
        <taxon>Anthozoa</taxon>
        <taxon>Hexacorallia</taxon>
        <taxon>Scleractinia</taxon>
        <taxon>Fungiina</taxon>
        <taxon>Poritidae</taxon>
        <taxon>Porites</taxon>
    </lineage>
</organism>
<proteinExistence type="predicted"/>
<gene>
    <name evidence="2" type="ORF">PEVE_00032152</name>
</gene>
<dbReference type="InterPro" id="IPR008979">
    <property type="entry name" value="Galactose-bd-like_sf"/>
</dbReference>
<dbReference type="Proteomes" id="UP001159427">
    <property type="component" value="Unassembled WGS sequence"/>
</dbReference>
<accession>A0ABN8MGM6</accession>
<reference evidence="2 3" key="1">
    <citation type="submission" date="2022-05" db="EMBL/GenBank/DDBJ databases">
        <authorList>
            <consortium name="Genoscope - CEA"/>
            <person name="William W."/>
        </authorList>
    </citation>
    <scope>NUCLEOTIDE SEQUENCE [LARGE SCALE GENOMIC DNA]</scope>
</reference>
<protein>
    <recommendedName>
        <fullName evidence="1">F5/8 type C domain-containing protein</fullName>
    </recommendedName>
</protein>
<dbReference type="Gene3D" id="2.60.120.260">
    <property type="entry name" value="Galactose-binding domain-like"/>
    <property type="match status" value="1"/>
</dbReference>
<sequence>MNQWATKYKLQYRNNSTAFQYYKENGQVEDKLKSICVPCTSYLIPNYMAGTSGSTGGVGIDSRMKQKRRKVFTGNTDRNIVVCRKLNKPIRARYVCVHRDPIAWHGHISMRVELFGCNYTRCKA</sequence>
<name>A0ABN8MGM6_9CNID</name>
<evidence type="ECO:0000259" key="1">
    <source>
        <dbReference type="PROSITE" id="PS50022"/>
    </source>
</evidence>
<dbReference type="PROSITE" id="PS50022">
    <property type="entry name" value="FA58C_3"/>
    <property type="match status" value="1"/>
</dbReference>
<keyword evidence="3" id="KW-1185">Reference proteome</keyword>
<dbReference type="EMBL" id="CALNXI010000466">
    <property type="protein sequence ID" value="CAH3027674.1"/>
    <property type="molecule type" value="Genomic_DNA"/>
</dbReference>